<evidence type="ECO:0000313" key="2">
    <source>
        <dbReference type="EMBL" id="KAK8568855.1"/>
    </source>
</evidence>
<feature type="chain" id="PRO_5046148820" evidence="1">
    <location>
        <begin position="18"/>
        <end position="74"/>
    </location>
</feature>
<gene>
    <name evidence="2" type="ORF">V6N12_007392</name>
</gene>
<accession>A0ABR2F1N8</accession>
<sequence>MDKVSLLMLFGFALVEAAPNASLVTHLPGFKGNSVSSPSMERSADRVDDPNSEFYIHPNENPALHTTLLASASF</sequence>
<reference evidence="2 3" key="1">
    <citation type="journal article" date="2024" name="G3 (Bethesda)">
        <title>Genome assembly of Hibiscus sabdariffa L. provides insights into metabolisms of medicinal natural products.</title>
        <authorList>
            <person name="Kim T."/>
        </authorList>
    </citation>
    <scope>NUCLEOTIDE SEQUENCE [LARGE SCALE GENOMIC DNA]</scope>
    <source>
        <strain evidence="2">TK-2024</strain>
        <tissue evidence="2">Old leaves</tissue>
    </source>
</reference>
<keyword evidence="3" id="KW-1185">Reference proteome</keyword>
<feature type="signal peptide" evidence="1">
    <location>
        <begin position="1"/>
        <end position="17"/>
    </location>
</feature>
<dbReference type="EMBL" id="JBBPBM010000009">
    <property type="protein sequence ID" value="KAK8568855.1"/>
    <property type="molecule type" value="Genomic_DNA"/>
</dbReference>
<evidence type="ECO:0000313" key="3">
    <source>
        <dbReference type="Proteomes" id="UP001472677"/>
    </source>
</evidence>
<dbReference type="Proteomes" id="UP001472677">
    <property type="component" value="Unassembled WGS sequence"/>
</dbReference>
<organism evidence="2 3">
    <name type="scientific">Hibiscus sabdariffa</name>
    <name type="common">roselle</name>
    <dbReference type="NCBI Taxonomy" id="183260"/>
    <lineage>
        <taxon>Eukaryota</taxon>
        <taxon>Viridiplantae</taxon>
        <taxon>Streptophyta</taxon>
        <taxon>Embryophyta</taxon>
        <taxon>Tracheophyta</taxon>
        <taxon>Spermatophyta</taxon>
        <taxon>Magnoliopsida</taxon>
        <taxon>eudicotyledons</taxon>
        <taxon>Gunneridae</taxon>
        <taxon>Pentapetalae</taxon>
        <taxon>rosids</taxon>
        <taxon>malvids</taxon>
        <taxon>Malvales</taxon>
        <taxon>Malvaceae</taxon>
        <taxon>Malvoideae</taxon>
        <taxon>Hibiscus</taxon>
    </lineage>
</organism>
<keyword evidence="1" id="KW-0732">Signal</keyword>
<name>A0ABR2F1N8_9ROSI</name>
<proteinExistence type="predicted"/>
<comment type="caution">
    <text evidence="2">The sequence shown here is derived from an EMBL/GenBank/DDBJ whole genome shotgun (WGS) entry which is preliminary data.</text>
</comment>
<protein>
    <submittedName>
        <fullName evidence="2">Uncharacterized protein</fullName>
    </submittedName>
</protein>
<evidence type="ECO:0000256" key="1">
    <source>
        <dbReference type="SAM" id="SignalP"/>
    </source>
</evidence>